<sequence>AGTGIEMAARGGDLREARFRRRRTQRGGQNAPQPPAARALPLGV</sequence>
<evidence type="ECO:0000313" key="2">
    <source>
        <dbReference type="EMBL" id="CAA9291087.1"/>
    </source>
</evidence>
<feature type="region of interest" description="Disordered" evidence="1">
    <location>
        <begin position="20"/>
        <end position="44"/>
    </location>
</feature>
<protein>
    <submittedName>
        <fullName evidence="2">Uncharacterized protein</fullName>
    </submittedName>
</protein>
<dbReference type="AlphaFoldDB" id="A0A6J4JYV7"/>
<reference evidence="2" key="1">
    <citation type="submission" date="2020-02" db="EMBL/GenBank/DDBJ databases">
        <authorList>
            <person name="Meier V. D."/>
        </authorList>
    </citation>
    <scope>NUCLEOTIDE SEQUENCE</scope>
    <source>
        <strain evidence="2">AVDCRST_MAG93</strain>
    </source>
</reference>
<accession>A0A6J4JYV7</accession>
<name>A0A6J4JYV7_9CHLR</name>
<feature type="non-terminal residue" evidence="2">
    <location>
        <position position="44"/>
    </location>
</feature>
<gene>
    <name evidence="2" type="ORF">AVDCRST_MAG93-3900</name>
</gene>
<dbReference type="EMBL" id="CADCTR010001325">
    <property type="protein sequence ID" value="CAA9291087.1"/>
    <property type="molecule type" value="Genomic_DNA"/>
</dbReference>
<feature type="compositionally biased region" description="Low complexity" evidence="1">
    <location>
        <begin position="26"/>
        <end position="44"/>
    </location>
</feature>
<proteinExistence type="predicted"/>
<feature type="non-terminal residue" evidence="2">
    <location>
        <position position="1"/>
    </location>
</feature>
<evidence type="ECO:0000256" key="1">
    <source>
        <dbReference type="SAM" id="MobiDB-lite"/>
    </source>
</evidence>
<organism evidence="2">
    <name type="scientific">uncultured Chloroflexia bacterium</name>
    <dbReference type="NCBI Taxonomy" id="1672391"/>
    <lineage>
        <taxon>Bacteria</taxon>
        <taxon>Bacillati</taxon>
        <taxon>Chloroflexota</taxon>
        <taxon>Chloroflexia</taxon>
        <taxon>environmental samples</taxon>
    </lineage>
</organism>